<evidence type="ECO:0000313" key="2">
    <source>
        <dbReference type="Proteomes" id="UP000854059"/>
    </source>
</evidence>
<evidence type="ECO:0000313" key="1">
    <source>
        <dbReference type="EMBL" id="EGE1989638.1"/>
    </source>
</evidence>
<proteinExistence type="predicted"/>
<protein>
    <submittedName>
        <fullName evidence="1">Pentapeptide repeat-containing protein</fullName>
    </submittedName>
</protein>
<name>A0AAN3T8K7_ECOLX</name>
<feature type="non-terminal residue" evidence="1">
    <location>
        <position position="1"/>
    </location>
</feature>
<gene>
    <name evidence="1" type="ORF">DL968_18820</name>
</gene>
<reference evidence="1" key="1">
    <citation type="submission" date="2018-05" db="EMBL/GenBank/DDBJ databases">
        <authorList>
            <person name="Ashton P.M."/>
            <person name="Dallman T."/>
            <person name="Nair S."/>
            <person name="De Pinna E."/>
            <person name="Peters T."/>
            <person name="Grant K."/>
        </authorList>
    </citation>
    <scope>NUCLEOTIDE SEQUENCE</scope>
    <source>
        <strain evidence="1">412057</strain>
    </source>
</reference>
<dbReference type="Proteomes" id="UP000854059">
    <property type="component" value="Unassembled WGS sequence"/>
</dbReference>
<dbReference type="EMBL" id="AAVTXU010000085">
    <property type="protein sequence ID" value="EGE1989638.1"/>
    <property type="molecule type" value="Genomic_DNA"/>
</dbReference>
<dbReference type="AlphaFoldDB" id="A0AAN3T8K7"/>
<accession>A0AAN3T8K7</accession>
<sequence>PIDSDTLVTLQKFFEEDCTSHTGMSQTEDNINAVAMKITADIMQHAD</sequence>
<comment type="caution">
    <text evidence="1">The sequence shown here is derived from an EMBL/GenBank/DDBJ whole genome shotgun (WGS) entry which is preliminary data.</text>
</comment>
<organism evidence="1 2">
    <name type="scientific">Escherichia coli</name>
    <dbReference type="NCBI Taxonomy" id="562"/>
    <lineage>
        <taxon>Bacteria</taxon>
        <taxon>Pseudomonadati</taxon>
        <taxon>Pseudomonadota</taxon>
        <taxon>Gammaproteobacteria</taxon>
        <taxon>Enterobacterales</taxon>
        <taxon>Enterobacteriaceae</taxon>
        <taxon>Escherichia</taxon>
    </lineage>
</organism>